<dbReference type="AlphaFoldDB" id="A0AAE0DWY5"/>
<dbReference type="PANTHER" id="PTHR12606">
    <property type="entry name" value="SENTRIN/SUMO-SPECIFIC PROTEASE"/>
    <property type="match status" value="1"/>
</dbReference>
<dbReference type="Proteomes" id="UP001281410">
    <property type="component" value="Unassembled WGS sequence"/>
</dbReference>
<evidence type="ECO:0000256" key="1">
    <source>
        <dbReference type="ARBA" id="ARBA00005234"/>
    </source>
</evidence>
<evidence type="ECO:0000313" key="6">
    <source>
        <dbReference type="EMBL" id="KAK3194117.1"/>
    </source>
</evidence>
<dbReference type="GO" id="GO:0016926">
    <property type="term" value="P:protein desumoylation"/>
    <property type="evidence" value="ECO:0007669"/>
    <property type="project" value="TreeGrafter"/>
</dbReference>
<organism evidence="6 7">
    <name type="scientific">Dipteronia sinensis</name>
    <dbReference type="NCBI Taxonomy" id="43782"/>
    <lineage>
        <taxon>Eukaryota</taxon>
        <taxon>Viridiplantae</taxon>
        <taxon>Streptophyta</taxon>
        <taxon>Embryophyta</taxon>
        <taxon>Tracheophyta</taxon>
        <taxon>Spermatophyta</taxon>
        <taxon>Magnoliopsida</taxon>
        <taxon>eudicotyledons</taxon>
        <taxon>Gunneridae</taxon>
        <taxon>Pentapetalae</taxon>
        <taxon>rosids</taxon>
        <taxon>malvids</taxon>
        <taxon>Sapindales</taxon>
        <taxon>Sapindaceae</taxon>
        <taxon>Hippocastanoideae</taxon>
        <taxon>Acereae</taxon>
        <taxon>Dipteronia</taxon>
    </lineage>
</organism>
<protein>
    <recommendedName>
        <fullName evidence="5">Ubiquitin-like protease family profile domain-containing protein</fullName>
    </recommendedName>
</protein>
<gene>
    <name evidence="6" type="ORF">Dsin_025427</name>
</gene>
<evidence type="ECO:0000256" key="2">
    <source>
        <dbReference type="ARBA" id="ARBA00022670"/>
    </source>
</evidence>
<dbReference type="PANTHER" id="PTHR12606:SF136">
    <property type="entry name" value="ULP1 PROTEASE FAMILY PROTEIN"/>
    <property type="match status" value="1"/>
</dbReference>
<reference evidence="6" key="1">
    <citation type="journal article" date="2023" name="Plant J.">
        <title>Genome sequences and population genomics provide insights into the demographic history, inbreeding, and mutation load of two 'living fossil' tree species of Dipteronia.</title>
        <authorList>
            <person name="Feng Y."/>
            <person name="Comes H.P."/>
            <person name="Chen J."/>
            <person name="Zhu S."/>
            <person name="Lu R."/>
            <person name="Zhang X."/>
            <person name="Li P."/>
            <person name="Qiu J."/>
            <person name="Olsen K.M."/>
            <person name="Qiu Y."/>
        </authorList>
    </citation>
    <scope>NUCLEOTIDE SEQUENCE</scope>
    <source>
        <strain evidence="6">NBL</strain>
    </source>
</reference>
<dbReference type="EMBL" id="JANJYJ010000008">
    <property type="protein sequence ID" value="KAK3194117.1"/>
    <property type="molecule type" value="Genomic_DNA"/>
</dbReference>
<sequence>MDAKVGVDLEEDLPDAVVIKGEDQIVHKHVKAQVNVDVWKGEEKGVREHYEAQVHVDDRSDDEANIHAEKVEDKCNTNLEDTSPMVDMHNKGVSPSNNTDRSIIVYENLHQMCPRDTPKNLLRCSLLIQTRSKNVVHLPLCPANRAWFKTIYTPDKWLTDEHIDSALYWIRKVKFESPTTQMENCTTTDVLFQQHLDARFQWFIKAEGLFFENDKLLEYCVGASPRLANPWIGVDKVYLPLNYESKHWVLAEIDFITRKITVYDHETYCIGPRKFERFMEPLSTLLLMLLQKIGFFSKRPEIEHGEDMTPWSVEGRELVPQQEKRDCGVFVIKFVEHLIHGESIDSVQADKVKYFRIYLCLNLWRSKIALW</sequence>
<evidence type="ECO:0000256" key="4">
    <source>
        <dbReference type="ARBA" id="ARBA00022807"/>
    </source>
</evidence>
<proteinExistence type="inferred from homology"/>
<dbReference type="Pfam" id="PF02902">
    <property type="entry name" value="Peptidase_C48"/>
    <property type="match status" value="1"/>
</dbReference>
<dbReference type="SUPFAM" id="SSF54001">
    <property type="entry name" value="Cysteine proteinases"/>
    <property type="match status" value="1"/>
</dbReference>
<name>A0AAE0DWY5_9ROSI</name>
<keyword evidence="2" id="KW-0645">Protease</keyword>
<dbReference type="GO" id="GO:0016929">
    <property type="term" value="F:deSUMOylase activity"/>
    <property type="evidence" value="ECO:0007669"/>
    <property type="project" value="TreeGrafter"/>
</dbReference>
<evidence type="ECO:0000259" key="5">
    <source>
        <dbReference type="PROSITE" id="PS50600"/>
    </source>
</evidence>
<accession>A0AAE0DWY5</accession>
<keyword evidence="4" id="KW-0788">Thiol protease</keyword>
<keyword evidence="7" id="KW-1185">Reference proteome</keyword>
<comment type="caution">
    <text evidence="6">The sequence shown here is derived from an EMBL/GenBank/DDBJ whole genome shotgun (WGS) entry which is preliminary data.</text>
</comment>
<keyword evidence="3" id="KW-0378">Hydrolase</keyword>
<evidence type="ECO:0000313" key="7">
    <source>
        <dbReference type="Proteomes" id="UP001281410"/>
    </source>
</evidence>
<dbReference type="InterPro" id="IPR003653">
    <property type="entry name" value="Peptidase_C48_C"/>
</dbReference>
<dbReference type="Gene3D" id="3.40.395.10">
    <property type="entry name" value="Adenoviral Proteinase, Chain A"/>
    <property type="match status" value="1"/>
</dbReference>
<evidence type="ECO:0000256" key="3">
    <source>
        <dbReference type="ARBA" id="ARBA00022801"/>
    </source>
</evidence>
<dbReference type="GO" id="GO:0005634">
    <property type="term" value="C:nucleus"/>
    <property type="evidence" value="ECO:0007669"/>
    <property type="project" value="TreeGrafter"/>
</dbReference>
<feature type="domain" description="Ubiquitin-like protease family profile" evidence="5">
    <location>
        <begin position="102"/>
        <end position="338"/>
    </location>
</feature>
<comment type="similarity">
    <text evidence="1">Belongs to the peptidase C48 family.</text>
</comment>
<dbReference type="GO" id="GO:0006508">
    <property type="term" value="P:proteolysis"/>
    <property type="evidence" value="ECO:0007669"/>
    <property type="project" value="UniProtKB-KW"/>
</dbReference>
<dbReference type="InterPro" id="IPR038765">
    <property type="entry name" value="Papain-like_cys_pep_sf"/>
</dbReference>
<dbReference type="PROSITE" id="PS50600">
    <property type="entry name" value="ULP_PROTEASE"/>
    <property type="match status" value="1"/>
</dbReference>